<feature type="chain" id="PRO_5047401701" evidence="1">
    <location>
        <begin position="29"/>
        <end position="138"/>
    </location>
</feature>
<dbReference type="EMBL" id="WHPN01000429">
    <property type="protein sequence ID" value="KAF4405122.1"/>
    <property type="molecule type" value="Genomic_DNA"/>
</dbReference>
<comment type="caution">
    <text evidence="2">The sequence shown here is derived from an EMBL/GenBank/DDBJ whole genome shotgun (WGS) entry which is preliminary data.</text>
</comment>
<proteinExistence type="predicted"/>
<accession>A0ABQ7F9K5</accession>
<gene>
    <name evidence="2" type="ORF">GCU69_32295</name>
</gene>
<sequence length="138" mass="14054">MKLRNATRTAAALIAVAGLALTTGPVARADSGAAPARAAAGTGPAAAGTERAAAKEVYVWASGVNVRVEPELNAPSPAKVGPETLIGFCQTQGDLVNDPAVGSNNWWTQVEKPGGSDTLWISNLYLEGGQKIEGIPDC</sequence>
<dbReference type="RefSeq" id="WP_107644926.1">
    <property type="nucleotide sequence ID" value="NZ_WHPN01000429.1"/>
</dbReference>
<name>A0ABQ7F9K5_9ACTN</name>
<evidence type="ECO:0000256" key="1">
    <source>
        <dbReference type="SAM" id="SignalP"/>
    </source>
</evidence>
<dbReference type="Proteomes" id="UP000621266">
    <property type="component" value="Unassembled WGS sequence"/>
</dbReference>
<reference evidence="2 3" key="1">
    <citation type="submission" date="2019-10" db="EMBL/GenBank/DDBJ databases">
        <title>Streptomyces tenebrisbrunneis sp.nov., an endogenous actinomycete isolated from of Lycium ruthenicum.</title>
        <authorList>
            <person name="Ma L."/>
        </authorList>
    </citation>
    <scope>NUCLEOTIDE SEQUENCE [LARGE SCALE GENOMIC DNA]</scope>
    <source>
        <strain evidence="2 3">TRM 66187</strain>
    </source>
</reference>
<keyword evidence="3" id="KW-1185">Reference proteome</keyword>
<evidence type="ECO:0000313" key="3">
    <source>
        <dbReference type="Proteomes" id="UP000621266"/>
    </source>
</evidence>
<keyword evidence="1" id="KW-0732">Signal</keyword>
<organism evidence="2 3">
    <name type="scientific">Streptomyces lycii</name>
    <dbReference type="NCBI Taxonomy" id="2654337"/>
    <lineage>
        <taxon>Bacteria</taxon>
        <taxon>Bacillati</taxon>
        <taxon>Actinomycetota</taxon>
        <taxon>Actinomycetes</taxon>
        <taxon>Kitasatosporales</taxon>
        <taxon>Streptomycetaceae</taxon>
        <taxon>Streptomyces</taxon>
    </lineage>
</organism>
<protein>
    <submittedName>
        <fullName evidence="2">Peptidase M23</fullName>
    </submittedName>
</protein>
<feature type="signal peptide" evidence="1">
    <location>
        <begin position="1"/>
        <end position="28"/>
    </location>
</feature>
<evidence type="ECO:0000313" key="2">
    <source>
        <dbReference type="EMBL" id="KAF4405122.1"/>
    </source>
</evidence>